<keyword evidence="1" id="KW-0732">Signal</keyword>
<evidence type="ECO:0008006" key="4">
    <source>
        <dbReference type="Google" id="ProtNLM"/>
    </source>
</evidence>
<evidence type="ECO:0000313" key="2">
    <source>
        <dbReference type="EMBL" id="MEN3070683.1"/>
    </source>
</evidence>
<dbReference type="Proteomes" id="UP001410394">
    <property type="component" value="Unassembled WGS sequence"/>
</dbReference>
<dbReference type="EMBL" id="JBDIVE010000018">
    <property type="protein sequence ID" value="MEN3070683.1"/>
    <property type="molecule type" value="Genomic_DNA"/>
</dbReference>
<protein>
    <recommendedName>
        <fullName evidence="4">DUF1570 domain-containing protein</fullName>
    </recommendedName>
</protein>
<reference evidence="2 3" key="1">
    <citation type="journal article" date="2018" name="Int. J. Syst. Evol. Microbiol.">
        <title>Uliginosibacterium sediminicola sp. nov., isolated from freshwater sediment.</title>
        <authorList>
            <person name="Hwang W.M."/>
            <person name="Kim S.M."/>
            <person name="Kang K."/>
            <person name="Ahn T.Y."/>
        </authorList>
    </citation>
    <scope>NUCLEOTIDE SEQUENCE [LARGE SCALE GENOMIC DNA]</scope>
    <source>
        <strain evidence="2 3">M1-21</strain>
    </source>
</reference>
<dbReference type="RefSeq" id="WP_345921462.1">
    <property type="nucleotide sequence ID" value="NZ_JBDIVE010000018.1"/>
</dbReference>
<name>A0ABU9Z3P1_9RHOO</name>
<gene>
    <name evidence="2" type="ORF">ABDB84_19525</name>
</gene>
<evidence type="ECO:0000313" key="3">
    <source>
        <dbReference type="Proteomes" id="UP001410394"/>
    </source>
</evidence>
<organism evidence="2 3">
    <name type="scientific">Uliginosibacterium sediminicola</name>
    <dbReference type="NCBI Taxonomy" id="2024550"/>
    <lineage>
        <taxon>Bacteria</taxon>
        <taxon>Pseudomonadati</taxon>
        <taxon>Pseudomonadota</taxon>
        <taxon>Betaproteobacteria</taxon>
        <taxon>Rhodocyclales</taxon>
        <taxon>Zoogloeaceae</taxon>
        <taxon>Uliginosibacterium</taxon>
    </lineage>
</organism>
<dbReference type="PROSITE" id="PS51257">
    <property type="entry name" value="PROKAR_LIPOPROTEIN"/>
    <property type="match status" value="1"/>
</dbReference>
<evidence type="ECO:0000256" key="1">
    <source>
        <dbReference type="SAM" id="SignalP"/>
    </source>
</evidence>
<proteinExistence type="predicted"/>
<keyword evidence="3" id="KW-1185">Reference proteome</keyword>
<feature type="signal peptide" evidence="1">
    <location>
        <begin position="1"/>
        <end position="26"/>
    </location>
</feature>
<comment type="caution">
    <text evidence="2">The sequence shown here is derived from an EMBL/GenBank/DDBJ whole genome shotgun (WGS) entry which is preliminary data.</text>
</comment>
<accession>A0ABU9Z3P1</accession>
<sequence>MRVRFLQRAWLGRAVLHGLFALLLSACVSEPISVQPADDPSSALIREKWLPRTQDALQRFDQRMREALSVTPPHRLRVVLVASEKQYSELRKDLPQAYVADMDTDVESDLYERSVVNAVHAAAWQFFSSYAVDPEVPAWLKDGLAWQQAYAVMDALQSDALSSHDLLGIDRYAIRNNRYTLTYADVLADGRFVRQEKGFEYFSTLLVRLLQEQLGSRFDQAWPVYMRASKQPGFKHEQAFEQAFGLRSAQFAALARDHFATLRTMKFEHAAPLPPLSTTRSADAVEFLPERTSTREAYARYLKLPTPRAFALSRRGAWVYFADNPDAVRRAMQDCISIDKVSCRLFSVDDYMVADEQRSYEPEFVLETGAEEAWQAQLATRWMPAIKSSVGSLREVLRARMGVDFQAPMRIHVAGTRDAYARVLRENIRQEAAQANSTAEHSAGLSNQNGQMVLSMLQTDHEEYLWERAVTVTTHELVHEIQGQQKGVAEGFRTRRWLDEGTADQISNLATRAMPLGDAARYEIEDWRESCIVWYRLHGVRTTRPEDVWNVSYEQWLKLIADNKGPYEMSGLLVMHLESLLGDKYYPSLLKYWRLSGKKGQVETNAFKESFGLSPDEFLASSKRWLASLN</sequence>
<feature type="chain" id="PRO_5046946434" description="DUF1570 domain-containing protein" evidence="1">
    <location>
        <begin position="27"/>
        <end position="630"/>
    </location>
</feature>